<protein>
    <submittedName>
        <fullName evidence="1">Jg8320 protein</fullName>
    </submittedName>
</protein>
<keyword evidence="2" id="KW-1185">Reference proteome</keyword>
<evidence type="ECO:0000313" key="2">
    <source>
        <dbReference type="Proteomes" id="UP000838756"/>
    </source>
</evidence>
<gene>
    <name evidence="1" type="primary">jg8320</name>
    <name evidence="1" type="ORF">PAEG_LOCUS8196</name>
</gene>
<evidence type="ECO:0000313" key="1">
    <source>
        <dbReference type="EMBL" id="CAH2228094.1"/>
    </source>
</evidence>
<sequence>MPYLAKSAAEGPLGELDTIANQLFQEAKLQLEQSGNIRSKIKETVIECLSSLYTIILMTTGGTTSPAIPTVTAADFSREVMAELQQQRELVVAARSDMGFVRDQVQKICDAVERYKVTDGVSYAEKAASGIPVGISSPVHSMVVSSVDAHDTSEDIINKIRSAVSAKTTGIWVACC</sequence>
<dbReference type="OrthoDB" id="6931675at2759"/>
<comment type="caution">
    <text evidence="1">The sequence shown here is derived from an EMBL/GenBank/DDBJ whole genome shotgun (WGS) entry which is preliminary data.</text>
</comment>
<organism evidence="1 2">
    <name type="scientific">Pararge aegeria aegeria</name>
    <dbReference type="NCBI Taxonomy" id="348720"/>
    <lineage>
        <taxon>Eukaryota</taxon>
        <taxon>Metazoa</taxon>
        <taxon>Ecdysozoa</taxon>
        <taxon>Arthropoda</taxon>
        <taxon>Hexapoda</taxon>
        <taxon>Insecta</taxon>
        <taxon>Pterygota</taxon>
        <taxon>Neoptera</taxon>
        <taxon>Endopterygota</taxon>
        <taxon>Lepidoptera</taxon>
        <taxon>Glossata</taxon>
        <taxon>Ditrysia</taxon>
        <taxon>Papilionoidea</taxon>
        <taxon>Nymphalidae</taxon>
        <taxon>Satyrinae</taxon>
        <taxon>Satyrini</taxon>
        <taxon>Parargina</taxon>
        <taxon>Pararge</taxon>
    </lineage>
</organism>
<accession>A0A8S4R1S3</accession>
<name>A0A8S4R1S3_9NEOP</name>
<dbReference type="AlphaFoldDB" id="A0A8S4R1S3"/>
<dbReference type="Proteomes" id="UP000838756">
    <property type="component" value="Unassembled WGS sequence"/>
</dbReference>
<dbReference type="EMBL" id="CAKXAJ010023759">
    <property type="protein sequence ID" value="CAH2228094.1"/>
    <property type="molecule type" value="Genomic_DNA"/>
</dbReference>
<reference evidence="1" key="1">
    <citation type="submission" date="2022-03" db="EMBL/GenBank/DDBJ databases">
        <authorList>
            <person name="Lindestad O."/>
        </authorList>
    </citation>
    <scope>NUCLEOTIDE SEQUENCE</scope>
</reference>
<proteinExistence type="predicted"/>